<dbReference type="EMBL" id="CM007389">
    <property type="protein sequence ID" value="ONK58717.1"/>
    <property type="molecule type" value="Genomic_DNA"/>
</dbReference>
<feature type="compositionally biased region" description="Low complexity" evidence="1">
    <location>
        <begin position="9"/>
        <end position="27"/>
    </location>
</feature>
<proteinExistence type="predicted"/>
<feature type="region of interest" description="Disordered" evidence="1">
    <location>
        <begin position="1"/>
        <end position="160"/>
    </location>
</feature>
<evidence type="ECO:0000313" key="2">
    <source>
        <dbReference type="EMBL" id="ONK58717.1"/>
    </source>
</evidence>
<feature type="compositionally biased region" description="Polar residues" evidence="1">
    <location>
        <begin position="135"/>
        <end position="155"/>
    </location>
</feature>
<dbReference type="AlphaFoldDB" id="A0A5P1EB77"/>
<protein>
    <submittedName>
        <fullName evidence="2">Uncharacterized protein</fullName>
    </submittedName>
</protein>
<feature type="compositionally biased region" description="Basic and acidic residues" evidence="1">
    <location>
        <begin position="73"/>
        <end position="96"/>
    </location>
</feature>
<sequence>METDTEIMAEVPAAPAAVDVGDGDSAPTPEQIGCSERSIALGRRASGLSSTSAPPPPPPNKRRSTSSSPAIRSEAERGEARRQNPKSEAESPDRETPFVLSFQPEGRQVESVGCADRSFSGDSWTDLDRIRPGTSEESISPRIQQQDGVSSQQLRSRQRAGIKERVKCGGIFGGFGMISSRLRLLALSRPLAAGSAPPATTI</sequence>
<evidence type="ECO:0000313" key="3">
    <source>
        <dbReference type="Proteomes" id="UP000243459"/>
    </source>
</evidence>
<name>A0A5P1EB77_ASPOF</name>
<dbReference type="Proteomes" id="UP000243459">
    <property type="component" value="Chromosome 9"/>
</dbReference>
<keyword evidence="3" id="KW-1185">Reference proteome</keyword>
<organism evidence="2 3">
    <name type="scientific">Asparagus officinalis</name>
    <name type="common">Garden asparagus</name>
    <dbReference type="NCBI Taxonomy" id="4686"/>
    <lineage>
        <taxon>Eukaryota</taxon>
        <taxon>Viridiplantae</taxon>
        <taxon>Streptophyta</taxon>
        <taxon>Embryophyta</taxon>
        <taxon>Tracheophyta</taxon>
        <taxon>Spermatophyta</taxon>
        <taxon>Magnoliopsida</taxon>
        <taxon>Liliopsida</taxon>
        <taxon>Asparagales</taxon>
        <taxon>Asparagaceae</taxon>
        <taxon>Asparagoideae</taxon>
        <taxon>Asparagus</taxon>
    </lineage>
</organism>
<dbReference type="Gramene" id="ONK58717">
    <property type="protein sequence ID" value="ONK58717"/>
    <property type="gene ID" value="A4U43_C09F15940"/>
</dbReference>
<gene>
    <name evidence="2" type="ORF">A4U43_C09F15940</name>
</gene>
<evidence type="ECO:0000256" key="1">
    <source>
        <dbReference type="SAM" id="MobiDB-lite"/>
    </source>
</evidence>
<accession>A0A5P1EB77</accession>
<reference evidence="3" key="1">
    <citation type="journal article" date="2017" name="Nat. Commun.">
        <title>The asparagus genome sheds light on the origin and evolution of a young Y chromosome.</title>
        <authorList>
            <person name="Harkess A."/>
            <person name="Zhou J."/>
            <person name="Xu C."/>
            <person name="Bowers J.E."/>
            <person name="Van der Hulst R."/>
            <person name="Ayyampalayam S."/>
            <person name="Mercati F."/>
            <person name="Riccardi P."/>
            <person name="McKain M.R."/>
            <person name="Kakrana A."/>
            <person name="Tang H."/>
            <person name="Ray J."/>
            <person name="Groenendijk J."/>
            <person name="Arikit S."/>
            <person name="Mathioni S.M."/>
            <person name="Nakano M."/>
            <person name="Shan H."/>
            <person name="Telgmann-Rauber A."/>
            <person name="Kanno A."/>
            <person name="Yue Z."/>
            <person name="Chen H."/>
            <person name="Li W."/>
            <person name="Chen Y."/>
            <person name="Xu X."/>
            <person name="Zhang Y."/>
            <person name="Luo S."/>
            <person name="Chen H."/>
            <person name="Gao J."/>
            <person name="Mao Z."/>
            <person name="Pires J.C."/>
            <person name="Luo M."/>
            <person name="Kudrna D."/>
            <person name="Wing R.A."/>
            <person name="Meyers B.C."/>
            <person name="Yi K."/>
            <person name="Kong H."/>
            <person name="Lavrijsen P."/>
            <person name="Sunseri F."/>
            <person name="Falavigna A."/>
            <person name="Ye Y."/>
            <person name="Leebens-Mack J.H."/>
            <person name="Chen G."/>
        </authorList>
    </citation>
    <scope>NUCLEOTIDE SEQUENCE [LARGE SCALE GENOMIC DNA]</scope>
    <source>
        <strain evidence="3">cv. DH0086</strain>
    </source>
</reference>